<evidence type="ECO:0000256" key="1">
    <source>
        <dbReference type="SAM" id="MobiDB-lite"/>
    </source>
</evidence>
<dbReference type="AlphaFoldDB" id="L1NAJ6"/>
<dbReference type="HOGENOM" id="CLU_2808778_0_0_10"/>
<evidence type="ECO:0000313" key="2">
    <source>
        <dbReference type="EMBL" id="EKY00232.1"/>
    </source>
</evidence>
<dbReference type="Proteomes" id="UP000010408">
    <property type="component" value="Unassembled WGS sequence"/>
</dbReference>
<feature type="compositionally biased region" description="Basic and acidic residues" evidence="1">
    <location>
        <begin position="51"/>
        <end position="67"/>
    </location>
</feature>
<sequence>MNVAGATSTTRKISLSSQNETAKLPQTTADQHLTRTRAKTPPRGLPPNEMDVSRRPPLSKEDNTEGG</sequence>
<organism evidence="2 3">
    <name type="scientific">Porphyromonas catoniae F0037</name>
    <dbReference type="NCBI Taxonomy" id="1127696"/>
    <lineage>
        <taxon>Bacteria</taxon>
        <taxon>Pseudomonadati</taxon>
        <taxon>Bacteroidota</taxon>
        <taxon>Bacteroidia</taxon>
        <taxon>Bacteroidales</taxon>
        <taxon>Porphyromonadaceae</taxon>
        <taxon>Porphyromonas</taxon>
    </lineage>
</organism>
<proteinExistence type="predicted"/>
<protein>
    <submittedName>
        <fullName evidence="2">Uncharacterized protein</fullName>
    </submittedName>
</protein>
<feature type="region of interest" description="Disordered" evidence="1">
    <location>
        <begin position="1"/>
        <end position="67"/>
    </location>
</feature>
<comment type="caution">
    <text evidence="2">The sequence shown here is derived from an EMBL/GenBank/DDBJ whole genome shotgun (WGS) entry which is preliminary data.</text>
</comment>
<reference evidence="2 3" key="1">
    <citation type="submission" date="2012-05" db="EMBL/GenBank/DDBJ databases">
        <authorList>
            <person name="Weinstock G."/>
            <person name="Sodergren E."/>
            <person name="Lobos E.A."/>
            <person name="Fulton L."/>
            <person name="Fulton R."/>
            <person name="Courtney L."/>
            <person name="Fronick C."/>
            <person name="O'Laughlin M."/>
            <person name="Godfrey J."/>
            <person name="Wilson R.M."/>
            <person name="Miner T."/>
            <person name="Farmer C."/>
            <person name="Delehaunty K."/>
            <person name="Cordes M."/>
            <person name="Minx P."/>
            <person name="Tomlinson C."/>
            <person name="Chen J."/>
            <person name="Wollam A."/>
            <person name="Pepin K.H."/>
            <person name="Bhonagiri V."/>
            <person name="Zhang X."/>
            <person name="Suruliraj S."/>
            <person name="Warren W."/>
            <person name="Mitreva M."/>
            <person name="Mardis E.R."/>
            <person name="Wilson R.K."/>
        </authorList>
    </citation>
    <scope>NUCLEOTIDE SEQUENCE [LARGE SCALE GENOMIC DNA]</scope>
    <source>
        <strain evidence="2 3">F0037</strain>
    </source>
</reference>
<feature type="compositionally biased region" description="Polar residues" evidence="1">
    <location>
        <begin position="1"/>
        <end position="31"/>
    </location>
</feature>
<accession>L1NAJ6</accession>
<evidence type="ECO:0000313" key="3">
    <source>
        <dbReference type="Proteomes" id="UP000010408"/>
    </source>
</evidence>
<name>L1NAJ6_9PORP</name>
<gene>
    <name evidence="2" type="ORF">HMPREF9134_01563</name>
</gene>
<dbReference type="EMBL" id="AMEQ01000040">
    <property type="protein sequence ID" value="EKY00232.1"/>
    <property type="molecule type" value="Genomic_DNA"/>
</dbReference>